<dbReference type="CDD" id="cd05260">
    <property type="entry name" value="GDP_MD_SDR_e"/>
    <property type="match status" value="1"/>
</dbReference>
<dbReference type="VEuPathDB" id="AmoebaDB:NfTy_007000"/>
<dbReference type="OMA" id="HWQTVNY"/>
<dbReference type="GeneID" id="68114856"/>
<dbReference type="GO" id="GO:0042351">
    <property type="term" value="P:'de novo' GDP-L-fucose biosynthetic process"/>
    <property type="evidence" value="ECO:0007669"/>
    <property type="project" value="TreeGrafter"/>
</dbReference>
<evidence type="ECO:0000259" key="5">
    <source>
        <dbReference type="Pfam" id="PF16363"/>
    </source>
</evidence>
<evidence type="ECO:0000256" key="2">
    <source>
        <dbReference type="ARBA" id="ARBA00009263"/>
    </source>
</evidence>
<gene>
    <name evidence="6" type="ORF">FDP41_007638</name>
</gene>
<sequence length="380" mass="43169">MSNSSQTSQEVYDITQVNHPTSTESKVALITGITGQDGSYLAEFLLEKGYMVYGIIRRSSSFNTGRVEHLYKDIHITKAKFKLLYGDLTDTGNLISIIAKIKPDEIYNLAAQSHVKVSFEMPEYTANVDGIGTLRLLEAIRACGLEKKTKFYQASTSELYGLVQEVPQKETTPFYPRSPYACAKLYSYWIVVNYREAYNMFALNGILFNHESIRRGPTFVTRKITMAVARIKLGLQDCLYLGNLDAERDWGHAKDYVEAMWLMLQQEQPRDFCVATGEKHSVREFVEKAFACIGQTVEWKGERGTVEEHGVVDGVVRVRVDPRYFRPTEVDQLLGDPTLAETVLGWKRKVSFEELVRGMVEGDIELLQSGDPQVVQQQYH</sequence>
<name>A0A6A5BZY5_NAEFO</name>
<dbReference type="InterPro" id="IPR036291">
    <property type="entry name" value="NAD(P)-bd_dom_sf"/>
</dbReference>
<dbReference type="GO" id="GO:0008446">
    <property type="term" value="F:GDP-mannose 4,6-dehydratase activity"/>
    <property type="evidence" value="ECO:0007669"/>
    <property type="project" value="UniProtKB-EC"/>
</dbReference>
<dbReference type="VEuPathDB" id="AmoebaDB:NF0016040"/>
<feature type="domain" description="NAD(P)-binding" evidence="5">
    <location>
        <begin position="29"/>
        <end position="359"/>
    </location>
</feature>
<dbReference type="EMBL" id="VFQX01000004">
    <property type="protein sequence ID" value="KAF0983723.1"/>
    <property type="molecule type" value="Genomic_DNA"/>
</dbReference>
<comment type="cofactor">
    <cofactor evidence="1">
        <name>NADP(+)</name>
        <dbReference type="ChEBI" id="CHEBI:58349"/>
    </cofactor>
</comment>
<dbReference type="SUPFAM" id="SSF51735">
    <property type="entry name" value="NAD(P)-binding Rossmann-fold domains"/>
    <property type="match status" value="1"/>
</dbReference>
<dbReference type="Pfam" id="PF16363">
    <property type="entry name" value="GDP_Man_Dehyd"/>
    <property type="match status" value="1"/>
</dbReference>
<dbReference type="NCBIfam" id="TIGR01472">
    <property type="entry name" value="gmd"/>
    <property type="match status" value="1"/>
</dbReference>
<evidence type="ECO:0000313" key="6">
    <source>
        <dbReference type="EMBL" id="KAF0983723.1"/>
    </source>
</evidence>
<keyword evidence="7" id="KW-1185">Reference proteome</keyword>
<organism evidence="6 7">
    <name type="scientific">Naegleria fowleri</name>
    <name type="common">Brain eating amoeba</name>
    <dbReference type="NCBI Taxonomy" id="5763"/>
    <lineage>
        <taxon>Eukaryota</taxon>
        <taxon>Discoba</taxon>
        <taxon>Heterolobosea</taxon>
        <taxon>Tetramitia</taxon>
        <taxon>Eutetramitia</taxon>
        <taxon>Vahlkampfiidae</taxon>
        <taxon>Naegleria</taxon>
    </lineage>
</organism>
<dbReference type="Proteomes" id="UP000444721">
    <property type="component" value="Unassembled WGS sequence"/>
</dbReference>
<dbReference type="AlphaFoldDB" id="A0A6A5BZY5"/>
<comment type="caution">
    <text evidence="6">The sequence shown here is derived from an EMBL/GenBank/DDBJ whole genome shotgun (WGS) entry which is preliminary data.</text>
</comment>
<dbReference type="Gene3D" id="3.40.50.720">
    <property type="entry name" value="NAD(P)-binding Rossmann-like Domain"/>
    <property type="match status" value="1"/>
</dbReference>
<keyword evidence="4" id="KW-0456">Lyase</keyword>
<dbReference type="Gene3D" id="3.90.25.10">
    <property type="entry name" value="UDP-galactose 4-epimerase, domain 1"/>
    <property type="match status" value="1"/>
</dbReference>
<dbReference type="VEuPathDB" id="AmoebaDB:FDP41_007638"/>
<evidence type="ECO:0000256" key="3">
    <source>
        <dbReference type="ARBA" id="ARBA00011989"/>
    </source>
</evidence>
<evidence type="ECO:0000256" key="1">
    <source>
        <dbReference type="ARBA" id="ARBA00001937"/>
    </source>
</evidence>
<dbReference type="FunFam" id="3.40.50.720:FF:000924">
    <property type="entry name" value="GDP-mannose 4,6 dehydratase"/>
    <property type="match status" value="1"/>
</dbReference>
<dbReference type="PANTHER" id="PTHR43715">
    <property type="entry name" value="GDP-MANNOSE 4,6-DEHYDRATASE"/>
    <property type="match status" value="1"/>
</dbReference>
<dbReference type="InterPro" id="IPR016040">
    <property type="entry name" value="NAD(P)-bd_dom"/>
</dbReference>
<dbReference type="PANTHER" id="PTHR43715:SF1">
    <property type="entry name" value="GDP-MANNOSE 4,6 DEHYDRATASE"/>
    <property type="match status" value="1"/>
</dbReference>
<evidence type="ECO:0000313" key="7">
    <source>
        <dbReference type="Proteomes" id="UP000444721"/>
    </source>
</evidence>
<dbReference type="EC" id="4.2.1.47" evidence="3"/>
<evidence type="ECO:0000256" key="4">
    <source>
        <dbReference type="ARBA" id="ARBA00023239"/>
    </source>
</evidence>
<dbReference type="OrthoDB" id="10253554at2759"/>
<protein>
    <recommendedName>
        <fullName evidence="3">GDP-mannose 4,6-dehydratase</fullName>
        <ecNumber evidence="3">4.2.1.47</ecNumber>
    </recommendedName>
</protein>
<dbReference type="RefSeq" id="XP_044568436.1">
    <property type="nucleotide sequence ID" value="XM_044711404.1"/>
</dbReference>
<reference evidence="6 7" key="1">
    <citation type="journal article" date="2019" name="Sci. Rep.">
        <title>Nanopore sequencing improves the draft genome of the human pathogenic amoeba Naegleria fowleri.</title>
        <authorList>
            <person name="Liechti N."/>
            <person name="Schurch N."/>
            <person name="Bruggmann R."/>
            <person name="Wittwer M."/>
        </authorList>
    </citation>
    <scope>NUCLEOTIDE SEQUENCE [LARGE SCALE GENOMIC DNA]</scope>
    <source>
        <strain evidence="6 7">ATCC 30894</strain>
    </source>
</reference>
<accession>A0A6A5BZY5</accession>
<comment type="similarity">
    <text evidence="2">Belongs to the NAD(P)-dependent epimerase/dehydratase family. GDP-mannose 4,6-dehydratase subfamily.</text>
</comment>
<dbReference type="InterPro" id="IPR006368">
    <property type="entry name" value="GDP_Man_deHydtase"/>
</dbReference>
<proteinExistence type="inferred from homology"/>
<dbReference type="HAMAP" id="MF_00955">
    <property type="entry name" value="GDP_Man_dehydratase"/>
    <property type="match status" value="1"/>
</dbReference>